<dbReference type="GO" id="GO:0006393">
    <property type="term" value="P:termination of mitochondrial transcription"/>
    <property type="evidence" value="ECO:0007669"/>
    <property type="project" value="TreeGrafter"/>
</dbReference>
<dbReference type="PANTHER" id="PTHR15437">
    <property type="entry name" value="TRANSCRIPTION TERMINATION FACTOR, MITOCHONDRIAL"/>
    <property type="match status" value="1"/>
</dbReference>
<dbReference type="GO" id="GO:0003676">
    <property type="term" value="F:nucleic acid binding"/>
    <property type="evidence" value="ECO:0007669"/>
    <property type="project" value="InterPro"/>
</dbReference>
<proteinExistence type="inferred from homology"/>
<evidence type="ECO:0008006" key="4">
    <source>
        <dbReference type="Google" id="ProtNLM"/>
    </source>
</evidence>
<dbReference type="PANTHER" id="PTHR15437:SF7">
    <property type="entry name" value="TRANSCRIPTION TERMINATION FACTOR 5, MITOCHONDRIAL"/>
    <property type="match status" value="1"/>
</dbReference>
<evidence type="ECO:0000256" key="2">
    <source>
        <dbReference type="ARBA" id="ARBA00022946"/>
    </source>
</evidence>
<evidence type="ECO:0000256" key="1">
    <source>
        <dbReference type="ARBA" id="ARBA00007692"/>
    </source>
</evidence>
<dbReference type="InterPro" id="IPR038538">
    <property type="entry name" value="MTERF_sf"/>
</dbReference>
<dbReference type="Gene3D" id="1.25.70.10">
    <property type="entry name" value="Transcription termination factor 3, mitochondrial"/>
    <property type="match status" value="1"/>
</dbReference>
<dbReference type="AlphaFoldDB" id="A0A8D8PWM9"/>
<reference evidence="3" key="1">
    <citation type="submission" date="2021-05" db="EMBL/GenBank/DDBJ databases">
        <authorList>
            <person name="Alioto T."/>
            <person name="Alioto T."/>
            <person name="Gomez Garrido J."/>
        </authorList>
    </citation>
    <scope>NUCLEOTIDE SEQUENCE</scope>
</reference>
<accession>A0A8D8PWM9</accession>
<comment type="similarity">
    <text evidence="1">Belongs to the mTERF family.</text>
</comment>
<dbReference type="EMBL" id="HBUF01036895">
    <property type="protein sequence ID" value="CAG6616779.1"/>
    <property type="molecule type" value="Transcribed_RNA"/>
</dbReference>
<keyword evidence="2" id="KW-0809">Transit peptide</keyword>
<protein>
    <recommendedName>
        <fullName evidence="4">Transcription termination factor 5, mitochondrial</fullName>
    </recommendedName>
</protein>
<name>A0A8D8PWM9_9HEMI</name>
<organism evidence="3">
    <name type="scientific">Cacopsylla melanoneura</name>
    <dbReference type="NCBI Taxonomy" id="428564"/>
    <lineage>
        <taxon>Eukaryota</taxon>
        <taxon>Metazoa</taxon>
        <taxon>Ecdysozoa</taxon>
        <taxon>Arthropoda</taxon>
        <taxon>Hexapoda</taxon>
        <taxon>Insecta</taxon>
        <taxon>Pterygota</taxon>
        <taxon>Neoptera</taxon>
        <taxon>Paraneoptera</taxon>
        <taxon>Hemiptera</taxon>
        <taxon>Sternorrhyncha</taxon>
        <taxon>Psylloidea</taxon>
        <taxon>Psyllidae</taxon>
        <taxon>Psyllinae</taxon>
        <taxon>Cacopsylla</taxon>
    </lineage>
</organism>
<sequence>MYMKVIFHLIFQTMLQRGIIILIPKLSWCQCLSFSRALHSAGETNSELVKRLLGQNEETWHEQKNSFLNNYDRDNLMETYKKLRFLGYSNENILEELRIMRLRPLTLNSRYRIYLDYGFDKKLISLSLLRHFVATLAHNIHKLKKDGYINKYKNVLANVNKKLKLENVEELDESLPLKHIHHEYLAQYLSLSLNMSRDEANYNLRKYTNLKCRSFKCIRENIDFLTKTFGFTHEKIRKHIYVLYSDKENALSVLKTYPKLGSTDFKDIIYSYPNIILLPLSNVRGVIECVEKFGYSRDHIAKVPMILLLNPSTLEARLNRIHTEDWYQPYVGLPRALNLAFSLPDIEKRRSILRDLNMKCVSMNLLACPKSYFNAYAKHGRDKLNGVDGVKYLASKLNVTHQEVIDKLQTHPYSRYVSLQQLNNSVHYLLTKFSQKEVYDNLQLVLYPMNVIESAVLKLEDTSHIDTTPCQDPSGSIKQEFILPLVLYLIEKENNFSGYGIWEEDEEKHSSVETSQVCMLSVKKKLKKPWTKRRRSVSILGNIAAS</sequence>
<evidence type="ECO:0000313" key="3">
    <source>
        <dbReference type="EMBL" id="CAG6616779.1"/>
    </source>
</evidence>
<dbReference type="GO" id="GO:0005759">
    <property type="term" value="C:mitochondrial matrix"/>
    <property type="evidence" value="ECO:0007669"/>
    <property type="project" value="TreeGrafter"/>
</dbReference>
<dbReference type="InterPro" id="IPR003690">
    <property type="entry name" value="MTERF"/>
</dbReference>